<dbReference type="AlphaFoldDB" id="L1IHE5"/>
<dbReference type="GO" id="GO:0005783">
    <property type="term" value="C:endoplasmic reticulum"/>
    <property type="evidence" value="ECO:0007669"/>
    <property type="project" value="TreeGrafter"/>
</dbReference>
<comment type="catalytic activity">
    <reaction evidence="1">
        <text>Catalyzes the rearrangement of -S-S- bonds in proteins.</text>
        <dbReference type="EC" id="5.3.4.1"/>
    </reaction>
</comment>
<keyword evidence="6" id="KW-0677">Repeat</keyword>
<organism evidence="14">
    <name type="scientific">Guillardia theta (strain CCMP2712)</name>
    <name type="common">Cryptophyte</name>
    <dbReference type="NCBI Taxonomy" id="905079"/>
    <lineage>
        <taxon>Eukaryota</taxon>
        <taxon>Cryptophyceae</taxon>
        <taxon>Pyrenomonadales</taxon>
        <taxon>Geminigeraceae</taxon>
        <taxon>Guillardia</taxon>
    </lineage>
</organism>
<comment type="subcellular location">
    <subcellularLocation>
        <location evidence="2">Endoplasmic reticulum lumen</location>
    </subcellularLocation>
</comment>
<dbReference type="CDD" id="cd02961">
    <property type="entry name" value="PDI_a_family"/>
    <property type="match status" value="2"/>
</dbReference>
<dbReference type="RefSeq" id="XP_005822304.1">
    <property type="nucleotide sequence ID" value="XM_005822247.1"/>
</dbReference>
<dbReference type="PANTHER" id="PTHR18929">
    <property type="entry name" value="PROTEIN DISULFIDE ISOMERASE"/>
    <property type="match status" value="1"/>
</dbReference>
<keyword evidence="8" id="KW-1015">Disulfide bond</keyword>
<evidence type="ECO:0000256" key="4">
    <source>
        <dbReference type="ARBA" id="ARBA00012723"/>
    </source>
</evidence>
<sequence>MTRLVRLSFLILCLLSSHVTADEGAYSSIDDVLILTSENFDREVAKHTEGDKALLVEFYAPWCGHCKALKPKYIEAAKKLMQNNPPIRIAAVNADEESNKNLASRFGVSGFPTLKVLKDGGSTVLDYDGPRETDGIVKHVLASQGPTWTEVTEKEEVERQRGAGKRVALFVGKEPREASKAFAAFKEAAAKLKGDVTMLACFNEQVAKEFGLTAPSVSVFTEYKAEGARHEKLEEKLNDAQHVQNFINDMARPLVSLVGNSDEHGMLMKTDLPIMKMFVNGKDSSDRQNRKNMFRNRISKVAMDYKNKITFAVSDDVEGGASYELEEYGISSSDLPAIVIRKGNLKYKFDPKNEEEKKFKASTFKAFADDYLAGNKYGNIVIAKFDATANDSPHGELQAQGYPTIKFIAAGDNKISDYTGERDAKSIVDWVKREAK</sequence>
<name>L1IHE5_GUITC</name>
<dbReference type="InterPro" id="IPR036249">
    <property type="entry name" value="Thioredoxin-like_sf"/>
</dbReference>
<evidence type="ECO:0000259" key="13">
    <source>
        <dbReference type="PROSITE" id="PS51352"/>
    </source>
</evidence>
<dbReference type="PRINTS" id="PR00421">
    <property type="entry name" value="THIOREDOXIN"/>
</dbReference>
<protein>
    <recommendedName>
        <fullName evidence="4">protein disulfide-isomerase</fullName>
        <ecNumber evidence="4">5.3.4.1</ecNumber>
    </recommendedName>
</protein>
<dbReference type="HOGENOM" id="CLU_025879_1_0_1"/>
<dbReference type="GO" id="GO:0034976">
    <property type="term" value="P:response to endoplasmic reticulum stress"/>
    <property type="evidence" value="ECO:0007669"/>
    <property type="project" value="TreeGrafter"/>
</dbReference>
<keyword evidence="7" id="KW-0256">Endoplasmic reticulum</keyword>
<dbReference type="OrthoDB" id="427280at2759"/>
<dbReference type="InterPro" id="IPR013766">
    <property type="entry name" value="Thioredoxin_domain"/>
</dbReference>
<dbReference type="CDD" id="cd02982">
    <property type="entry name" value="PDI_b'_family"/>
    <property type="match status" value="1"/>
</dbReference>
<dbReference type="InterPro" id="IPR017937">
    <property type="entry name" value="Thioredoxin_CS"/>
</dbReference>
<dbReference type="GO" id="GO:0006457">
    <property type="term" value="P:protein folding"/>
    <property type="evidence" value="ECO:0007669"/>
    <property type="project" value="TreeGrafter"/>
</dbReference>
<dbReference type="Gene3D" id="3.40.30.10">
    <property type="entry name" value="Glutaredoxin"/>
    <property type="match status" value="3"/>
</dbReference>
<evidence type="ECO:0000313" key="15">
    <source>
        <dbReference type="EnsemblProtists" id="EKX35324"/>
    </source>
</evidence>
<feature type="domain" description="Thioredoxin" evidence="13">
    <location>
        <begin position="15"/>
        <end position="145"/>
    </location>
</feature>
<dbReference type="PaxDb" id="55529-EKX35324"/>
<accession>L1IHE5</accession>
<evidence type="ECO:0000256" key="8">
    <source>
        <dbReference type="ARBA" id="ARBA00023157"/>
    </source>
</evidence>
<evidence type="ECO:0000256" key="6">
    <source>
        <dbReference type="ARBA" id="ARBA00022737"/>
    </source>
</evidence>
<evidence type="ECO:0000256" key="12">
    <source>
        <dbReference type="SAM" id="SignalP"/>
    </source>
</evidence>
<evidence type="ECO:0000313" key="16">
    <source>
        <dbReference type="Proteomes" id="UP000011087"/>
    </source>
</evidence>
<evidence type="ECO:0000256" key="5">
    <source>
        <dbReference type="ARBA" id="ARBA00022729"/>
    </source>
</evidence>
<proteinExistence type="inferred from homology"/>
<dbReference type="Proteomes" id="UP000011087">
    <property type="component" value="Unassembled WGS sequence"/>
</dbReference>
<dbReference type="KEGG" id="gtt:GUITHDRAFT_165991"/>
<dbReference type="PROSITE" id="PS51352">
    <property type="entry name" value="THIOREDOXIN_2"/>
    <property type="match status" value="1"/>
</dbReference>
<evidence type="ECO:0000256" key="7">
    <source>
        <dbReference type="ARBA" id="ARBA00022824"/>
    </source>
</evidence>
<keyword evidence="9" id="KW-0413">Isomerase</keyword>
<dbReference type="PANTHER" id="PTHR18929:SF132">
    <property type="entry name" value="PROTEIN DISULFIDE-ISOMERASE A3"/>
    <property type="match status" value="1"/>
</dbReference>
<dbReference type="GO" id="GO:0003756">
    <property type="term" value="F:protein disulfide isomerase activity"/>
    <property type="evidence" value="ECO:0007669"/>
    <property type="project" value="InterPro"/>
</dbReference>
<dbReference type="EnsemblProtists" id="EKX35324">
    <property type="protein sequence ID" value="EKX35324"/>
    <property type="gene ID" value="GUITHDRAFT_165991"/>
</dbReference>
<dbReference type="OMA" id="FRENFTF"/>
<evidence type="ECO:0000256" key="3">
    <source>
        <dbReference type="ARBA" id="ARBA00006347"/>
    </source>
</evidence>
<dbReference type="EC" id="5.3.4.1" evidence="4"/>
<dbReference type="FunFam" id="3.40.30.10:FF:000107">
    <property type="entry name" value="Protein disulfide-isomerase 5-2"/>
    <property type="match status" value="1"/>
</dbReference>
<evidence type="ECO:0000256" key="10">
    <source>
        <dbReference type="ARBA" id="ARBA00023284"/>
    </source>
</evidence>
<feature type="signal peptide" evidence="12">
    <location>
        <begin position="1"/>
        <end position="21"/>
    </location>
</feature>
<dbReference type="GeneID" id="17292104"/>
<feature type="chain" id="PRO_5008770047" description="protein disulfide-isomerase" evidence="12">
    <location>
        <begin position="22"/>
        <end position="436"/>
    </location>
</feature>
<dbReference type="InterPro" id="IPR005788">
    <property type="entry name" value="PDI_thioredoxin-like_dom"/>
</dbReference>
<dbReference type="SUPFAM" id="SSF52833">
    <property type="entry name" value="Thioredoxin-like"/>
    <property type="match status" value="4"/>
</dbReference>
<dbReference type="EMBL" id="JH993092">
    <property type="protein sequence ID" value="EKX35324.1"/>
    <property type="molecule type" value="Genomic_DNA"/>
</dbReference>
<dbReference type="STRING" id="905079.L1IHE5"/>
<dbReference type="NCBIfam" id="TIGR01126">
    <property type="entry name" value="pdi_dom"/>
    <property type="match status" value="1"/>
</dbReference>
<evidence type="ECO:0000256" key="11">
    <source>
        <dbReference type="RuleBase" id="RU004208"/>
    </source>
</evidence>
<evidence type="ECO:0000256" key="1">
    <source>
        <dbReference type="ARBA" id="ARBA00001182"/>
    </source>
</evidence>
<comment type="similarity">
    <text evidence="3 11">Belongs to the protein disulfide isomerase family.</text>
</comment>
<reference evidence="14 16" key="1">
    <citation type="journal article" date="2012" name="Nature">
        <title>Algal genomes reveal evolutionary mosaicism and the fate of nucleomorphs.</title>
        <authorList>
            <consortium name="DOE Joint Genome Institute"/>
            <person name="Curtis B.A."/>
            <person name="Tanifuji G."/>
            <person name="Burki F."/>
            <person name="Gruber A."/>
            <person name="Irimia M."/>
            <person name="Maruyama S."/>
            <person name="Arias M.C."/>
            <person name="Ball S.G."/>
            <person name="Gile G.H."/>
            <person name="Hirakawa Y."/>
            <person name="Hopkins J.F."/>
            <person name="Kuo A."/>
            <person name="Rensing S.A."/>
            <person name="Schmutz J."/>
            <person name="Symeonidi A."/>
            <person name="Elias M."/>
            <person name="Eveleigh R.J."/>
            <person name="Herman E.K."/>
            <person name="Klute M.J."/>
            <person name="Nakayama T."/>
            <person name="Obornik M."/>
            <person name="Reyes-Prieto A."/>
            <person name="Armbrust E.V."/>
            <person name="Aves S.J."/>
            <person name="Beiko R.G."/>
            <person name="Coutinho P."/>
            <person name="Dacks J.B."/>
            <person name="Durnford D.G."/>
            <person name="Fast N.M."/>
            <person name="Green B.R."/>
            <person name="Grisdale C.J."/>
            <person name="Hempel F."/>
            <person name="Henrissat B."/>
            <person name="Hoppner M.P."/>
            <person name="Ishida K."/>
            <person name="Kim E."/>
            <person name="Koreny L."/>
            <person name="Kroth P.G."/>
            <person name="Liu Y."/>
            <person name="Malik S.B."/>
            <person name="Maier U.G."/>
            <person name="McRose D."/>
            <person name="Mock T."/>
            <person name="Neilson J.A."/>
            <person name="Onodera N.T."/>
            <person name="Poole A.M."/>
            <person name="Pritham E.J."/>
            <person name="Richards T.A."/>
            <person name="Rocap G."/>
            <person name="Roy S.W."/>
            <person name="Sarai C."/>
            <person name="Schaack S."/>
            <person name="Shirato S."/>
            <person name="Slamovits C.H."/>
            <person name="Spencer D.F."/>
            <person name="Suzuki S."/>
            <person name="Worden A.Z."/>
            <person name="Zauner S."/>
            <person name="Barry K."/>
            <person name="Bell C."/>
            <person name="Bharti A.K."/>
            <person name="Crow J.A."/>
            <person name="Grimwood J."/>
            <person name="Kramer R."/>
            <person name="Lindquist E."/>
            <person name="Lucas S."/>
            <person name="Salamov A."/>
            <person name="McFadden G.I."/>
            <person name="Lane C.E."/>
            <person name="Keeling P.J."/>
            <person name="Gray M.W."/>
            <person name="Grigoriev I.V."/>
            <person name="Archibald J.M."/>
        </authorList>
    </citation>
    <scope>NUCLEOTIDE SEQUENCE</scope>
    <source>
        <strain evidence="14 16">CCMP2712</strain>
    </source>
</reference>
<dbReference type="Pfam" id="PF00085">
    <property type="entry name" value="Thioredoxin"/>
    <property type="match status" value="1"/>
</dbReference>
<keyword evidence="16" id="KW-1185">Reference proteome</keyword>
<reference evidence="15" key="3">
    <citation type="submission" date="2015-06" db="UniProtKB">
        <authorList>
            <consortium name="EnsemblProtists"/>
        </authorList>
    </citation>
    <scope>IDENTIFICATION</scope>
</reference>
<dbReference type="PROSITE" id="PS00194">
    <property type="entry name" value="THIOREDOXIN_1"/>
    <property type="match status" value="1"/>
</dbReference>
<gene>
    <name evidence="14" type="ORF">GUITHDRAFT_165991</name>
</gene>
<keyword evidence="10" id="KW-0676">Redox-active center</keyword>
<evidence type="ECO:0000256" key="2">
    <source>
        <dbReference type="ARBA" id="ARBA00004319"/>
    </source>
</evidence>
<dbReference type="eggNOG" id="KOG0190">
    <property type="taxonomic scope" value="Eukaryota"/>
</dbReference>
<evidence type="ECO:0000313" key="14">
    <source>
        <dbReference type="EMBL" id="EKX35324.1"/>
    </source>
</evidence>
<keyword evidence="5 12" id="KW-0732">Signal</keyword>
<reference evidence="16" key="2">
    <citation type="submission" date="2012-11" db="EMBL/GenBank/DDBJ databases">
        <authorList>
            <person name="Kuo A."/>
            <person name="Curtis B.A."/>
            <person name="Tanifuji G."/>
            <person name="Burki F."/>
            <person name="Gruber A."/>
            <person name="Irimia M."/>
            <person name="Maruyama S."/>
            <person name="Arias M.C."/>
            <person name="Ball S.G."/>
            <person name="Gile G.H."/>
            <person name="Hirakawa Y."/>
            <person name="Hopkins J.F."/>
            <person name="Rensing S.A."/>
            <person name="Schmutz J."/>
            <person name="Symeonidi A."/>
            <person name="Elias M."/>
            <person name="Eveleigh R.J."/>
            <person name="Herman E.K."/>
            <person name="Klute M.J."/>
            <person name="Nakayama T."/>
            <person name="Obornik M."/>
            <person name="Reyes-Prieto A."/>
            <person name="Armbrust E.V."/>
            <person name="Aves S.J."/>
            <person name="Beiko R.G."/>
            <person name="Coutinho P."/>
            <person name="Dacks J.B."/>
            <person name="Durnford D.G."/>
            <person name="Fast N.M."/>
            <person name="Green B.R."/>
            <person name="Grisdale C."/>
            <person name="Hempe F."/>
            <person name="Henrissat B."/>
            <person name="Hoppner M.P."/>
            <person name="Ishida K.-I."/>
            <person name="Kim E."/>
            <person name="Koreny L."/>
            <person name="Kroth P.G."/>
            <person name="Liu Y."/>
            <person name="Malik S.-B."/>
            <person name="Maier U.G."/>
            <person name="McRose D."/>
            <person name="Mock T."/>
            <person name="Neilson J.A."/>
            <person name="Onodera N.T."/>
            <person name="Poole A.M."/>
            <person name="Pritham E.J."/>
            <person name="Richards T.A."/>
            <person name="Rocap G."/>
            <person name="Roy S.W."/>
            <person name="Sarai C."/>
            <person name="Schaack S."/>
            <person name="Shirato S."/>
            <person name="Slamovits C.H."/>
            <person name="Spencer D.F."/>
            <person name="Suzuki S."/>
            <person name="Worden A.Z."/>
            <person name="Zauner S."/>
            <person name="Barry K."/>
            <person name="Bell C."/>
            <person name="Bharti A.K."/>
            <person name="Crow J.A."/>
            <person name="Grimwood J."/>
            <person name="Kramer R."/>
            <person name="Lindquist E."/>
            <person name="Lucas S."/>
            <person name="Salamov A."/>
            <person name="McFadden G.I."/>
            <person name="Lane C.E."/>
            <person name="Keeling P.J."/>
            <person name="Gray M.W."/>
            <person name="Grigoriev I.V."/>
            <person name="Archibald J.M."/>
        </authorList>
    </citation>
    <scope>NUCLEOTIDE SEQUENCE</scope>
    <source>
        <strain evidence="16">CCMP2712</strain>
    </source>
</reference>
<evidence type="ECO:0000256" key="9">
    <source>
        <dbReference type="ARBA" id="ARBA00023235"/>
    </source>
</evidence>
<dbReference type="Pfam" id="PF13848">
    <property type="entry name" value="Thioredoxin_6"/>
    <property type="match status" value="1"/>
</dbReference>